<sequence>MSVLSELLIDLEKEREKIVEYEQMAMNANTEQLERNAISLLTQARVEIRNIEASIAGLQDTGDRKLHATMKLESLEQNIRIQRERRNMLVQMAVIAMTMPLIYKALRLSKDAKAEIHSSETIIADLKLRAGMSGSEVRMQQLQQLNTEIQLQRENRKNYELMALHAETELTAEKGRRLQEYATSEINSILARIADLHLAENSQMPIPPLPGLSSPALTPIQSQPVPETDAHTPEIRDQSSKISWTNFVNGVASGILWPARKFGEAVLHATGDQAYQPYDYYDTSAGTYDPFTETPGL</sequence>
<accession>A0AAD5TAB4</accession>
<dbReference type="EMBL" id="JADGJH010000128">
    <property type="protein sequence ID" value="KAJ3136778.1"/>
    <property type="molecule type" value="Genomic_DNA"/>
</dbReference>
<feature type="coiled-coil region" evidence="1">
    <location>
        <begin position="4"/>
        <end position="92"/>
    </location>
</feature>
<gene>
    <name evidence="2" type="ORF">HK100_001282</name>
</gene>
<reference evidence="2" key="1">
    <citation type="submission" date="2020-05" db="EMBL/GenBank/DDBJ databases">
        <title>Phylogenomic resolution of chytrid fungi.</title>
        <authorList>
            <person name="Stajich J.E."/>
            <person name="Amses K."/>
            <person name="Simmons R."/>
            <person name="Seto K."/>
            <person name="Myers J."/>
            <person name="Bonds A."/>
            <person name="Quandt C.A."/>
            <person name="Barry K."/>
            <person name="Liu P."/>
            <person name="Grigoriev I."/>
            <person name="Longcore J.E."/>
            <person name="James T.Y."/>
        </authorList>
    </citation>
    <scope>NUCLEOTIDE SEQUENCE</scope>
    <source>
        <strain evidence="2">JEL0513</strain>
    </source>
</reference>
<protein>
    <submittedName>
        <fullName evidence="2">Uncharacterized protein</fullName>
    </submittedName>
</protein>
<name>A0AAD5TAB4_9FUNG</name>
<keyword evidence="3" id="KW-1185">Reference proteome</keyword>
<organism evidence="2 3">
    <name type="scientific">Physocladia obscura</name>
    <dbReference type="NCBI Taxonomy" id="109957"/>
    <lineage>
        <taxon>Eukaryota</taxon>
        <taxon>Fungi</taxon>
        <taxon>Fungi incertae sedis</taxon>
        <taxon>Chytridiomycota</taxon>
        <taxon>Chytridiomycota incertae sedis</taxon>
        <taxon>Chytridiomycetes</taxon>
        <taxon>Chytridiales</taxon>
        <taxon>Chytriomycetaceae</taxon>
        <taxon>Physocladia</taxon>
    </lineage>
</organism>
<evidence type="ECO:0000256" key="1">
    <source>
        <dbReference type="SAM" id="Coils"/>
    </source>
</evidence>
<dbReference type="AlphaFoldDB" id="A0AAD5TAB4"/>
<evidence type="ECO:0000313" key="3">
    <source>
        <dbReference type="Proteomes" id="UP001211907"/>
    </source>
</evidence>
<keyword evidence="1" id="KW-0175">Coiled coil</keyword>
<comment type="caution">
    <text evidence="2">The sequence shown here is derived from an EMBL/GenBank/DDBJ whole genome shotgun (WGS) entry which is preliminary data.</text>
</comment>
<evidence type="ECO:0000313" key="2">
    <source>
        <dbReference type="EMBL" id="KAJ3136778.1"/>
    </source>
</evidence>
<dbReference type="Proteomes" id="UP001211907">
    <property type="component" value="Unassembled WGS sequence"/>
</dbReference>
<proteinExistence type="predicted"/>